<name>A0AAP6ELL6_9ACTN</name>
<dbReference type="Pfam" id="PF04250">
    <property type="entry name" value="DUF429"/>
    <property type="match status" value="1"/>
</dbReference>
<dbReference type="AlphaFoldDB" id="A0AAP6ELL6"/>
<dbReference type="Proteomes" id="UP001282288">
    <property type="component" value="Unassembled WGS sequence"/>
</dbReference>
<organism evidence="1 2">
    <name type="scientific">Streptomyces acidiscabies</name>
    <dbReference type="NCBI Taxonomy" id="42234"/>
    <lineage>
        <taxon>Bacteria</taxon>
        <taxon>Bacillati</taxon>
        <taxon>Actinomycetota</taxon>
        <taxon>Actinomycetes</taxon>
        <taxon>Kitasatosporales</taxon>
        <taxon>Streptomycetaceae</taxon>
        <taxon>Streptomyces</taxon>
    </lineage>
</organism>
<proteinExistence type="predicted"/>
<dbReference type="InterPro" id="IPR007362">
    <property type="entry name" value="DUF429"/>
</dbReference>
<evidence type="ECO:0000313" key="2">
    <source>
        <dbReference type="Proteomes" id="UP001282288"/>
    </source>
</evidence>
<gene>
    <name evidence="1" type="ORF">PV399_46810</name>
</gene>
<accession>A0AAP6ELL6</accession>
<evidence type="ECO:0000313" key="1">
    <source>
        <dbReference type="EMBL" id="MDX2967158.1"/>
    </source>
</evidence>
<reference evidence="1" key="1">
    <citation type="journal article" date="2023" name="Microb. Genom.">
        <title>Mesoterricola silvestris gen. nov., sp. nov., Mesoterricola sediminis sp. nov., Geothrix oryzae sp. nov., Geothrix edaphica sp. nov., Geothrix rubra sp. nov., and Geothrix limicola sp. nov., six novel members of Acidobacteriota isolated from soils.</title>
        <authorList>
            <person name="Weisberg A.J."/>
            <person name="Pearce E."/>
            <person name="Kramer C.G."/>
            <person name="Chang J.H."/>
            <person name="Clarke C.R."/>
        </authorList>
    </citation>
    <scope>NUCLEOTIDE SEQUENCE</scope>
    <source>
        <strain evidence="1">NRRL_B-16521</strain>
    </source>
</reference>
<sequence>MQVKPVTAEADGVVRRGAMVTVGVDLAGRTGTTGVCRVTWGRRPTAELLPARHDDDLLAAMRSADKTGLDSPLGWPVAFIALLTAHRTGVELPALDHHAACADGRPGLGNTFTHRLTDDVAWKRTGAGKRRPLSVSADKLGIVAMRAAGLLARLAEGGPAVPRDGSGSVVEVYPAFALIQWGLDQEGTYKGKGATAARSRILAGLEAGLDLELSDRVRDRCAASDHNLDALISAVVARAAARGLTEAPATDRERAMAAVEGWMHLPRRDVGLAEVRGQTEF</sequence>
<dbReference type="EMBL" id="JARAWC010000084">
    <property type="protein sequence ID" value="MDX2967158.1"/>
    <property type="molecule type" value="Genomic_DNA"/>
</dbReference>
<comment type="caution">
    <text evidence="1">The sequence shown here is derived from an EMBL/GenBank/DDBJ whole genome shotgun (WGS) entry which is preliminary data.</text>
</comment>
<protein>
    <submittedName>
        <fullName evidence="1">DUF429 domain-containing protein</fullName>
    </submittedName>
</protein>